<dbReference type="InterPro" id="IPR003646">
    <property type="entry name" value="SH3-like_bac-type"/>
</dbReference>
<reference evidence="4 5" key="1">
    <citation type="submission" date="2020-08" db="EMBL/GenBank/DDBJ databases">
        <title>Genome sequence of Rhizobiales bacterium strain IZ6.</title>
        <authorList>
            <person name="Nakai R."/>
            <person name="Naganuma T."/>
        </authorList>
    </citation>
    <scope>NUCLEOTIDE SEQUENCE [LARGE SCALE GENOMIC DNA]</scope>
    <source>
        <strain evidence="4 5">IZ6</strain>
    </source>
</reference>
<sequence length="278" mass="30016">MVSRKTTISAAALLLASAGAAAAFPATATTDLNVRSGPGTGYSVVDRLEAGDTVEIVATRGSWYQTAEGGWASGNYFDAAGGPATYYGDSYGSDDYGPVAFYYGEDPYYWDNAGYYFYLDGGRRHRVGWDWFRDHDHNRFRWGNANYRRDFENRRGQWDGQRNARGEWDGQRRGGGDSQNWDGRRGDGQARMDGQPRGDGQQNFRRNDGGVSAGASVSDRGLQVEGERTMRSGRASAERIEGGGGRGGRGGDFEGGRRGGDGGQGGGVPWRPNQGGGN</sequence>
<feature type="compositionally biased region" description="Basic and acidic residues" evidence="1">
    <location>
        <begin position="225"/>
        <end position="241"/>
    </location>
</feature>
<evidence type="ECO:0000256" key="1">
    <source>
        <dbReference type="SAM" id="MobiDB-lite"/>
    </source>
</evidence>
<feature type="compositionally biased region" description="Basic and acidic residues" evidence="1">
    <location>
        <begin position="182"/>
        <end position="196"/>
    </location>
</feature>
<feature type="compositionally biased region" description="Gly residues" evidence="1">
    <location>
        <begin position="261"/>
        <end position="278"/>
    </location>
</feature>
<dbReference type="Pfam" id="PF08239">
    <property type="entry name" value="SH3_3"/>
    <property type="match status" value="1"/>
</dbReference>
<feature type="signal peptide" evidence="2">
    <location>
        <begin position="1"/>
        <end position="28"/>
    </location>
</feature>
<dbReference type="EMBL" id="AP023361">
    <property type="protein sequence ID" value="BCJ91582.1"/>
    <property type="molecule type" value="Genomic_DNA"/>
</dbReference>
<accession>A0A6S6QWF9</accession>
<dbReference type="SMART" id="SM00287">
    <property type="entry name" value="SH3b"/>
    <property type="match status" value="1"/>
</dbReference>
<feature type="region of interest" description="Disordered" evidence="1">
    <location>
        <begin position="160"/>
        <end position="278"/>
    </location>
</feature>
<dbReference type="KEGG" id="tso:IZ6_23170"/>
<evidence type="ECO:0000259" key="3">
    <source>
        <dbReference type="SMART" id="SM00287"/>
    </source>
</evidence>
<dbReference type="Proteomes" id="UP000515317">
    <property type="component" value="Chromosome"/>
</dbReference>
<keyword evidence="5" id="KW-1185">Reference proteome</keyword>
<organism evidence="4 5">
    <name type="scientific">Terrihabitans soli</name>
    <dbReference type="NCBI Taxonomy" id="708113"/>
    <lineage>
        <taxon>Bacteria</taxon>
        <taxon>Pseudomonadati</taxon>
        <taxon>Pseudomonadota</taxon>
        <taxon>Alphaproteobacteria</taxon>
        <taxon>Hyphomicrobiales</taxon>
        <taxon>Terrihabitans</taxon>
    </lineage>
</organism>
<feature type="compositionally biased region" description="Basic and acidic residues" evidence="1">
    <location>
        <begin position="160"/>
        <end position="175"/>
    </location>
</feature>
<dbReference type="Gene3D" id="2.30.30.40">
    <property type="entry name" value="SH3 Domains"/>
    <property type="match status" value="1"/>
</dbReference>
<feature type="domain" description="SH3b" evidence="3">
    <location>
        <begin position="23"/>
        <end position="80"/>
    </location>
</feature>
<evidence type="ECO:0000313" key="5">
    <source>
        <dbReference type="Proteomes" id="UP000515317"/>
    </source>
</evidence>
<protein>
    <recommendedName>
        <fullName evidence="3">SH3b domain-containing protein</fullName>
    </recommendedName>
</protein>
<dbReference type="AlphaFoldDB" id="A0A6S6QWF9"/>
<evidence type="ECO:0000256" key="2">
    <source>
        <dbReference type="SAM" id="SignalP"/>
    </source>
</evidence>
<evidence type="ECO:0000313" key="4">
    <source>
        <dbReference type="EMBL" id="BCJ91582.1"/>
    </source>
</evidence>
<proteinExistence type="predicted"/>
<gene>
    <name evidence="4" type="ORF">IZ6_23170</name>
</gene>
<name>A0A6S6QWF9_9HYPH</name>
<dbReference type="RefSeq" id="WP_222875222.1">
    <property type="nucleotide sequence ID" value="NZ_AP023361.1"/>
</dbReference>
<feature type="compositionally biased region" description="Basic and acidic residues" evidence="1">
    <location>
        <begin position="249"/>
        <end position="260"/>
    </location>
</feature>
<feature type="chain" id="PRO_5027739629" description="SH3b domain-containing protein" evidence="2">
    <location>
        <begin position="29"/>
        <end position="278"/>
    </location>
</feature>
<keyword evidence="2" id="KW-0732">Signal</keyword>